<accession>A0AAW6RMP3</accession>
<dbReference type="Pfam" id="PF10947">
    <property type="entry name" value="DUF2628"/>
    <property type="match status" value="1"/>
</dbReference>
<organism evidence="2 3">
    <name type="scientific">Ottowia cancrivicina</name>
    <dbReference type="NCBI Taxonomy" id="3040346"/>
    <lineage>
        <taxon>Bacteria</taxon>
        <taxon>Pseudomonadati</taxon>
        <taxon>Pseudomonadota</taxon>
        <taxon>Betaproteobacteria</taxon>
        <taxon>Burkholderiales</taxon>
        <taxon>Comamonadaceae</taxon>
        <taxon>Ottowia</taxon>
    </lineage>
</organism>
<comment type="caution">
    <text evidence="2">The sequence shown here is derived from an EMBL/GenBank/DDBJ whole genome shotgun (WGS) entry which is preliminary data.</text>
</comment>
<keyword evidence="1" id="KW-0812">Transmembrane</keyword>
<dbReference type="EMBL" id="JARVII010000019">
    <property type="protein sequence ID" value="MDG9699949.1"/>
    <property type="molecule type" value="Genomic_DNA"/>
</dbReference>
<sequence length="141" mass="16541">MSDFMPEPDAYDWRNDPNLKEKWKKRFAFFDSVPPVRMFKGSPEMAARLKAMPWKERLLVLNNWLAFFFTFIYVGFFLKLWKQALMIFGLAMLAGVIGVIFDLPDNVVRALGFGISYLSSLRANYWYYLSKAKGKNIGWML</sequence>
<dbReference type="AlphaFoldDB" id="A0AAW6RMP3"/>
<evidence type="ECO:0000313" key="2">
    <source>
        <dbReference type="EMBL" id="MDG9699949.1"/>
    </source>
</evidence>
<evidence type="ECO:0000313" key="3">
    <source>
        <dbReference type="Proteomes" id="UP001237156"/>
    </source>
</evidence>
<keyword evidence="3" id="KW-1185">Reference proteome</keyword>
<feature type="transmembrane region" description="Helical" evidence="1">
    <location>
        <begin position="58"/>
        <end position="78"/>
    </location>
</feature>
<keyword evidence="1" id="KW-0472">Membrane</keyword>
<feature type="transmembrane region" description="Helical" evidence="1">
    <location>
        <begin position="84"/>
        <end position="103"/>
    </location>
</feature>
<reference evidence="2 3" key="1">
    <citation type="submission" date="2023-04" db="EMBL/GenBank/DDBJ databases">
        <title>Ottowia paracancer sp. nov., isolated from human stomach.</title>
        <authorList>
            <person name="Song Y."/>
        </authorList>
    </citation>
    <scope>NUCLEOTIDE SEQUENCE [LARGE SCALE GENOMIC DNA]</scope>
    <source>
        <strain evidence="2 3">10c7w1</strain>
    </source>
</reference>
<protein>
    <submittedName>
        <fullName evidence="2">DUF2628 domain-containing protein</fullName>
    </submittedName>
</protein>
<name>A0AAW6RMP3_9BURK</name>
<gene>
    <name evidence="2" type="ORF">QB898_09540</name>
</gene>
<proteinExistence type="predicted"/>
<keyword evidence="1" id="KW-1133">Transmembrane helix</keyword>
<dbReference type="Proteomes" id="UP001237156">
    <property type="component" value="Unassembled WGS sequence"/>
</dbReference>
<evidence type="ECO:0000256" key="1">
    <source>
        <dbReference type="SAM" id="Phobius"/>
    </source>
</evidence>
<dbReference type="InterPro" id="IPR024399">
    <property type="entry name" value="DUF2628"/>
</dbReference>
<dbReference type="RefSeq" id="WP_279524759.1">
    <property type="nucleotide sequence ID" value="NZ_JARVII010000019.1"/>
</dbReference>